<name>A0A1D6M5N0_MAIZE</name>
<dbReference type="ExpressionAtlas" id="A0A1D6M5N0">
    <property type="expression patterns" value="baseline and differential"/>
</dbReference>
<evidence type="ECO:0000313" key="1">
    <source>
        <dbReference type="EMBL" id="AQK86398.1"/>
    </source>
</evidence>
<proteinExistence type="predicted"/>
<dbReference type="EMBL" id="CM000782">
    <property type="protein sequence ID" value="AQK86398.1"/>
    <property type="molecule type" value="Genomic_DNA"/>
</dbReference>
<accession>A0A1D6M5N0</accession>
<sequence>MSCAGQAGGWLLDYALVEEEIQGSEFIYMVDDPAVSSVILGFDAPRKEDGVQDNPGAKKRQSFSSSFLSVDPQHKVKLGEFRMPSRSLQRYNHEWVGMFLVCR</sequence>
<dbReference type="AlphaFoldDB" id="A0A1D6M5N0"/>
<gene>
    <name evidence="1" type="ORF">ZEAMMB73_Zm00001d038357</name>
</gene>
<organism evidence="1">
    <name type="scientific">Zea mays</name>
    <name type="common">Maize</name>
    <dbReference type="NCBI Taxonomy" id="4577"/>
    <lineage>
        <taxon>Eukaryota</taxon>
        <taxon>Viridiplantae</taxon>
        <taxon>Streptophyta</taxon>
        <taxon>Embryophyta</taxon>
        <taxon>Tracheophyta</taxon>
        <taxon>Spermatophyta</taxon>
        <taxon>Magnoliopsida</taxon>
        <taxon>Liliopsida</taxon>
        <taxon>Poales</taxon>
        <taxon>Poaceae</taxon>
        <taxon>PACMAD clade</taxon>
        <taxon>Panicoideae</taxon>
        <taxon>Andropogonodae</taxon>
        <taxon>Andropogoneae</taxon>
        <taxon>Tripsacinae</taxon>
        <taxon>Zea</taxon>
    </lineage>
</organism>
<reference evidence="1" key="1">
    <citation type="submission" date="2015-12" db="EMBL/GenBank/DDBJ databases">
        <title>Update maize B73 reference genome by single molecule sequencing technologies.</title>
        <authorList>
            <consortium name="Maize Genome Sequencing Project"/>
            <person name="Ware D."/>
        </authorList>
    </citation>
    <scope>NUCLEOTIDE SEQUENCE</scope>
    <source>
        <tissue evidence="1">Seedling</tissue>
    </source>
</reference>
<protein>
    <submittedName>
        <fullName evidence="1">Transcription factor bHLH104</fullName>
    </submittedName>
</protein>